<evidence type="ECO:0000313" key="12">
    <source>
        <dbReference type="EMBL" id="MTW01538.1"/>
    </source>
</evidence>
<evidence type="ECO:0000256" key="2">
    <source>
        <dbReference type="ARBA" id="ARBA00006555"/>
    </source>
</evidence>
<evidence type="ECO:0000256" key="9">
    <source>
        <dbReference type="ARBA" id="ARBA00023136"/>
    </source>
</evidence>
<sequence>MTTLTFDSFNSGSHAPHRAKARRAARPAAQPVQAAQAVSNAAAVRPDLLKQGLHNKTGLTLLAGAAVLVHAAIIVGVHNLPADAKLPPPKAEPLAIEFAPPPPPPPPPEPPKPQPQVVKQAPAPQPLPVVRNVVDSGPPTADTVAVATTPQPPAPPAPVAAPPAPPPPPEPVTEPRGFAGYKNNPAPEYPALAQDRGLQGQVILKVQVLASGKPAAINIDKSSGHKILDDAAVKAVQGWAFEPARRGQTPIDGWVKVPLNFKLS</sequence>
<dbReference type="GO" id="GO:0055085">
    <property type="term" value="P:transmembrane transport"/>
    <property type="evidence" value="ECO:0007669"/>
    <property type="project" value="InterPro"/>
</dbReference>
<dbReference type="OrthoDB" id="9792439at2"/>
<gene>
    <name evidence="12" type="ORF">GM668_05485</name>
</gene>
<dbReference type="GO" id="GO:0015031">
    <property type="term" value="P:protein transport"/>
    <property type="evidence" value="ECO:0007669"/>
    <property type="project" value="UniProtKB-KW"/>
</dbReference>
<comment type="subcellular location">
    <subcellularLocation>
        <location evidence="1">Cell inner membrane</location>
        <topology evidence="1">Single-pass membrane protein</topology>
        <orientation evidence="1">Periplasmic side</orientation>
    </subcellularLocation>
</comment>
<dbReference type="NCBIfam" id="TIGR01352">
    <property type="entry name" value="tonB_Cterm"/>
    <property type="match status" value="1"/>
</dbReference>
<feature type="compositionally biased region" description="Polar residues" evidence="10">
    <location>
        <begin position="1"/>
        <end position="13"/>
    </location>
</feature>
<dbReference type="PROSITE" id="PS52015">
    <property type="entry name" value="TONB_CTD"/>
    <property type="match status" value="1"/>
</dbReference>
<comment type="caution">
    <text evidence="12">The sequence shown here is derived from an EMBL/GenBank/DDBJ whole genome shotgun (WGS) entry which is preliminary data.</text>
</comment>
<evidence type="ECO:0000256" key="4">
    <source>
        <dbReference type="ARBA" id="ARBA00022475"/>
    </source>
</evidence>
<dbReference type="AlphaFoldDB" id="A0A6L6PX37"/>
<dbReference type="Gene3D" id="3.30.1150.10">
    <property type="match status" value="1"/>
</dbReference>
<dbReference type="Proteomes" id="UP000484015">
    <property type="component" value="Unassembled WGS sequence"/>
</dbReference>
<name>A0A6L6PX37_9BURK</name>
<evidence type="ECO:0000259" key="11">
    <source>
        <dbReference type="PROSITE" id="PS52015"/>
    </source>
</evidence>
<feature type="domain" description="TonB C-terminal" evidence="11">
    <location>
        <begin position="174"/>
        <end position="264"/>
    </location>
</feature>
<dbReference type="GO" id="GO:0031992">
    <property type="term" value="F:energy transducer activity"/>
    <property type="evidence" value="ECO:0007669"/>
    <property type="project" value="TreeGrafter"/>
</dbReference>
<keyword evidence="7" id="KW-0653">Protein transport</keyword>
<evidence type="ECO:0000256" key="8">
    <source>
        <dbReference type="ARBA" id="ARBA00022989"/>
    </source>
</evidence>
<keyword evidence="6" id="KW-0812">Transmembrane</keyword>
<dbReference type="InterPro" id="IPR051045">
    <property type="entry name" value="TonB-dependent_transducer"/>
</dbReference>
<dbReference type="EMBL" id="WNLA01000002">
    <property type="protein sequence ID" value="MTW01538.1"/>
    <property type="molecule type" value="Genomic_DNA"/>
</dbReference>
<feature type="compositionally biased region" description="Basic residues" evidence="10">
    <location>
        <begin position="15"/>
        <end position="25"/>
    </location>
</feature>
<keyword evidence="3" id="KW-0813">Transport</keyword>
<dbReference type="InterPro" id="IPR006260">
    <property type="entry name" value="TonB/TolA_C"/>
</dbReference>
<keyword evidence="13" id="KW-1185">Reference proteome</keyword>
<dbReference type="Pfam" id="PF03544">
    <property type="entry name" value="TonB_C"/>
    <property type="match status" value="1"/>
</dbReference>
<feature type="compositionally biased region" description="Pro residues" evidence="10">
    <location>
        <begin position="99"/>
        <end position="114"/>
    </location>
</feature>
<keyword evidence="8" id="KW-1133">Transmembrane helix</keyword>
<feature type="region of interest" description="Disordered" evidence="10">
    <location>
        <begin position="91"/>
        <end position="178"/>
    </location>
</feature>
<feature type="compositionally biased region" description="Pro residues" evidence="10">
    <location>
        <begin position="150"/>
        <end position="172"/>
    </location>
</feature>
<dbReference type="RefSeq" id="WP_155437935.1">
    <property type="nucleotide sequence ID" value="NZ_WNLA01000002.1"/>
</dbReference>
<keyword evidence="5" id="KW-0997">Cell inner membrane</keyword>
<evidence type="ECO:0000256" key="6">
    <source>
        <dbReference type="ARBA" id="ARBA00022692"/>
    </source>
</evidence>
<evidence type="ECO:0000313" key="13">
    <source>
        <dbReference type="Proteomes" id="UP000484015"/>
    </source>
</evidence>
<dbReference type="PANTHER" id="PTHR33446:SF2">
    <property type="entry name" value="PROTEIN TONB"/>
    <property type="match status" value="1"/>
</dbReference>
<organism evidence="12 13">
    <name type="scientific">Pseudoduganella ginsengisoli</name>
    <dbReference type="NCBI Taxonomy" id="1462440"/>
    <lineage>
        <taxon>Bacteria</taxon>
        <taxon>Pseudomonadati</taxon>
        <taxon>Pseudomonadota</taxon>
        <taxon>Betaproteobacteria</taxon>
        <taxon>Burkholderiales</taxon>
        <taxon>Oxalobacteraceae</taxon>
        <taxon>Telluria group</taxon>
        <taxon>Pseudoduganella</taxon>
    </lineage>
</organism>
<keyword evidence="9" id="KW-0472">Membrane</keyword>
<dbReference type="GO" id="GO:0098797">
    <property type="term" value="C:plasma membrane protein complex"/>
    <property type="evidence" value="ECO:0007669"/>
    <property type="project" value="TreeGrafter"/>
</dbReference>
<accession>A0A6L6PX37</accession>
<evidence type="ECO:0000256" key="5">
    <source>
        <dbReference type="ARBA" id="ARBA00022519"/>
    </source>
</evidence>
<evidence type="ECO:0000256" key="1">
    <source>
        <dbReference type="ARBA" id="ARBA00004383"/>
    </source>
</evidence>
<dbReference type="PANTHER" id="PTHR33446">
    <property type="entry name" value="PROTEIN TONB-RELATED"/>
    <property type="match status" value="1"/>
</dbReference>
<feature type="compositionally biased region" description="Low complexity" evidence="10">
    <location>
        <begin position="138"/>
        <end position="149"/>
    </location>
</feature>
<dbReference type="SUPFAM" id="SSF74653">
    <property type="entry name" value="TolA/TonB C-terminal domain"/>
    <property type="match status" value="1"/>
</dbReference>
<feature type="region of interest" description="Disordered" evidence="10">
    <location>
        <begin position="1"/>
        <end position="29"/>
    </location>
</feature>
<dbReference type="InterPro" id="IPR037682">
    <property type="entry name" value="TonB_C"/>
</dbReference>
<evidence type="ECO:0000256" key="7">
    <source>
        <dbReference type="ARBA" id="ARBA00022927"/>
    </source>
</evidence>
<keyword evidence="4" id="KW-1003">Cell membrane</keyword>
<protein>
    <submittedName>
        <fullName evidence="12">TonB family protein</fullName>
    </submittedName>
</protein>
<proteinExistence type="inferred from homology"/>
<evidence type="ECO:0000256" key="10">
    <source>
        <dbReference type="SAM" id="MobiDB-lite"/>
    </source>
</evidence>
<comment type="similarity">
    <text evidence="2">Belongs to the TonB family.</text>
</comment>
<reference evidence="12 13" key="1">
    <citation type="submission" date="2019-11" db="EMBL/GenBank/DDBJ databases">
        <title>Type strains purchased from KCTC, JCM and DSMZ.</title>
        <authorList>
            <person name="Lu H."/>
        </authorList>
    </citation>
    <scope>NUCLEOTIDE SEQUENCE [LARGE SCALE GENOMIC DNA]</scope>
    <source>
        <strain evidence="12 13">KCTC 42409</strain>
    </source>
</reference>
<evidence type="ECO:0000256" key="3">
    <source>
        <dbReference type="ARBA" id="ARBA00022448"/>
    </source>
</evidence>